<feature type="transmembrane region" description="Helical" evidence="1">
    <location>
        <begin position="70"/>
        <end position="93"/>
    </location>
</feature>
<feature type="transmembrane region" description="Helical" evidence="1">
    <location>
        <begin position="206"/>
        <end position="225"/>
    </location>
</feature>
<feature type="transmembrane region" description="Helical" evidence="1">
    <location>
        <begin position="381"/>
        <end position="401"/>
    </location>
</feature>
<keyword evidence="1" id="KW-0472">Membrane</keyword>
<dbReference type="AlphaFoldDB" id="A0A8S1WNQ0"/>
<evidence type="ECO:0000256" key="1">
    <source>
        <dbReference type="SAM" id="Phobius"/>
    </source>
</evidence>
<sequence length="507" mass="60926">MANRYIQKNYNILLLEFVSKPLTIIKTLIKKSVFLIQLSIFEYLNQTMYYQYNKLQFSKKLYLATIQKQIIFLLNIHFKLLSYHLMNILQIAIQQFKSLKMNLRIFNMNSKFTYQINTTQIFSINQMKPFWMKMQCFYLQLMYQLNLQFLNSDKISINSFQDFIKSWLLYDDQFELQWLFNVAFGEVFINNFIIRHILIKLEYPQNIYIYFESSNFIALQPFLNFLNFPDLNSNIFQNSFNRFDVLNFFVCTFCLLLYVYENIFRNIFFQERFSIIFKNLDGKLQDLFLFIYINLKRRTQKLKGSSVKKLLLNLFMQKVKTQCLKLVFLISNKKSEIQYRVSLLICFVYLGNIILISFLDLKNIWQQNYISFSIIIRKVNFIQIILFSFSFNIIQILSYTVKPTNITSQNYFNYFDFRFQTQNKINTINKIQLLAILSNEIPIVVFTLLNISDENFQIYQSLNKQIQIVFAQIGLLIFFLICLKIISKLYLSVIINGNNLNKEKAII</sequence>
<feature type="transmembrane region" description="Helical" evidence="1">
    <location>
        <begin position="176"/>
        <end position="194"/>
    </location>
</feature>
<evidence type="ECO:0008006" key="4">
    <source>
        <dbReference type="Google" id="ProtNLM"/>
    </source>
</evidence>
<feature type="transmembrane region" description="Helical" evidence="1">
    <location>
        <begin position="341"/>
        <end position="361"/>
    </location>
</feature>
<keyword evidence="1" id="KW-1133">Transmembrane helix</keyword>
<gene>
    <name evidence="2" type="ORF">PPENT_87.1.T0960026</name>
</gene>
<evidence type="ECO:0000313" key="2">
    <source>
        <dbReference type="EMBL" id="CAD8190261.1"/>
    </source>
</evidence>
<keyword evidence="1" id="KW-0812">Transmembrane</keyword>
<proteinExistence type="predicted"/>
<name>A0A8S1WNQ0_9CILI</name>
<accession>A0A8S1WNQ0</accession>
<dbReference type="EMBL" id="CAJJDO010000096">
    <property type="protein sequence ID" value="CAD8190261.1"/>
    <property type="molecule type" value="Genomic_DNA"/>
</dbReference>
<dbReference type="Proteomes" id="UP000689195">
    <property type="component" value="Unassembled WGS sequence"/>
</dbReference>
<protein>
    <recommendedName>
        <fullName evidence="4">Transmembrane protein</fullName>
    </recommendedName>
</protein>
<organism evidence="2 3">
    <name type="scientific">Paramecium pentaurelia</name>
    <dbReference type="NCBI Taxonomy" id="43138"/>
    <lineage>
        <taxon>Eukaryota</taxon>
        <taxon>Sar</taxon>
        <taxon>Alveolata</taxon>
        <taxon>Ciliophora</taxon>
        <taxon>Intramacronucleata</taxon>
        <taxon>Oligohymenophorea</taxon>
        <taxon>Peniculida</taxon>
        <taxon>Parameciidae</taxon>
        <taxon>Paramecium</taxon>
    </lineage>
</organism>
<comment type="caution">
    <text evidence="2">The sequence shown here is derived from an EMBL/GenBank/DDBJ whole genome shotgun (WGS) entry which is preliminary data.</text>
</comment>
<reference evidence="2" key="1">
    <citation type="submission" date="2021-01" db="EMBL/GenBank/DDBJ databases">
        <authorList>
            <consortium name="Genoscope - CEA"/>
            <person name="William W."/>
        </authorList>
    </citation>
    <scope>NUCLEOTIDE SEQUENCE</scope>
</reference>
<evidence type="ECO:0000313" key="3">
    <source>
        <dbReference type="Proteomes" id="UP000689195"/>
    </source>
</evidence>
<feature type="transmembrane region" description="Helical" evidence="1">
    <location>
        <begin position="466"/>
        <end position="486"/>
    </location>
</feature>
<keyword evidence="3" id="KW-1185">Reference proteome</keyword>
<feature type="transmembrane region" description="Helical" evidence="1">
    <location>
        <begin position="245"/>
        <end position="264"/>
    </location>
</feature>